<dbReference type="PANTHER" id="PTHR30118">
    <property type="entry name" value="HTH-TYPE TRANSCRIPTIONAL REGULATOR LEUO-RELATED"/>
    <property type="match status" value="1"/>
</dbReference>
<evidence type="ECO:0000256" key="3">
    <source>
        <dbReference type="ARBA" id="ARBA00023125"/>
    </source>
</evidence>
<dbReference type="PANTHER" id="PTHR30118:SF15">
    <property type="entry name" value="TRANSCRIPTIONAL REGULATORY PROTEIN"/>
    <property type="match status" value="1"/>
</dbReference>
<evidence type="ECO:0000256" key="1">
    <source>
        <dbReference type="ARBA" id="ARBA00009437"/>
    </source>
</evidence>
<keyword evidence="3" id="KW-0238">DNA-binding</keyword>
<dbReference type="AlphaFoldDB" id="Q3JR86"/>
<dbReference type="Gene3D" id="3.40.190.10">
    <property type="entry name" value="Periplasmic binding protein-like II"/>
    <property type="match status" value="2"/>
</dbReference>
<gene>
    <name evidence="7" type="primary">toxR</name>
    <name evidence="7" type="ordered locus">BURPS1710b_2525</name>
</gene>
<dbReference type="InterPro" id="IPR036390">
    <property type="entry name" value="WH_DNA-bd_sf"/>
</dbReference>
<dbReference type="EnsemblBacteria" id="ABA49438">
    <property type="protein sequence ID" value="ABA49438"/>
    <property type="gene ID" value="BURPS1710b_2525"/>
</dbReference>
<dbReference type="Proteomes" id="UP000002700">
    <property type="component" value="Chromosome I"/>
</dbReference>
<feature type="domain" description="HTH lysR-type" evidence="6">
    <location>
        <begin position="207"/>
        <end position="264"/>
    </location>
</feature>
<keyword evidence="2" id="KW-0805">Transcription regulation</keyword>
<dbReference type="Pfam" id="PF00126">
    <property type="entry name" value="HTH_1"/>
    <property type="match status" value="1"/>
</dbReference>
<evidence type="ECO:0000259" key="6">
    <source>
        <dbReference type="PROSITE" id="PS50931"/>
    </source>
</evidence>
<protein>
    <submittedName>
        <fullName evidence="7">LysR-family regultor</fullName>
    </submittedName>
</protein>
<dbReference type="Pfam" id="PF03466">
    <property type="entry name" value="LysR_substrate"/>
    <property type="match status" value="1"/>
</dbReference>
<dbReference type="GO" id="GO:0003700">
    <property type="term" value="F:DNA-binding transcription factor activity"/>
    <property type="evidence" value="ECO:0007669"/>
    <property type="project" value="InterPro"/>
</dbReference>
<evidence type="ECO:0000256" key="4">
    <source>
        <dbReference type="ARBA" id="ARBA00023163"/>
    </source>
</evidence>
<name>Q3JR86_BURP1</name>
<comment type="similarity">
    <text evidence="1">Belongs to the LysR transcriptional regulatory family.</text>
</comment>
<dbReference type="SUPFAM" id="SSF53850">
    <property type="entry name" value="Periplasmic binding protein-like II"/>
    <property type="match status" value="1"/>
</dbReference>
<feature type="region of interest" description="Disordered" evidence="5">
    <location>
        <begin position="130"/>
        <end position="163"/>
    </location>
</feature>
<dbReference type="HOGENOM" id="CLU_041252_0_0_4"/>
<dbReference type="InterPro" id="IPR005119">
    <property type="entry name" value="LysR_subst-bd"/>
</dbReference>
<accession>Q3JR86</accession>
<evidence type="ECO:0000256" key="2">
    <source>
        <dbReference type="ARBA" id="ARBA00023015"/>
    </source>
</evidence>
<dbReference type="InterPro" id="IPR036388">
    <property type="entry name" value="WH-like_DNA-bd_sf"/>
</dbReference>
<reference evidence="7 8" key="1">
    <citation type="submission" date="2005-09" db="EMBL/GenBank/DDBJ databases">
        <authorList>
            <person name="Woods D.E."/>
            <person name="Nierman W.C."/>
        </authorList>
    </citation>
    <scope>NUCLEOTIDE SEQUENCE [LARGE SCALE GENOMIC DNA]</scope>
    <source>
        <strain evidence="7 8">1710b</strain>
    </source>
</reference>
<evidence type="ECO:0000256" key="5">
    <source>
        <dbReference type="SAM" id="MobiDB-lite"/>
    </source>
</evidence>
<dbReference type="CDD" id="cd08463">
    <property type="entry name" value="PBP2_DntR_like_4"/>
    <property type="match status" value="1"/>
</dbReference>
<dbReference type="KEGG" id="bpm:BURPS1710b_2525"/>
<dbReference type="GO" id="GO:0003677">
    <property type="term" value="F:DNA binding"/>
    <property type="evidence" value="ECO:0007669"/>
    <property type="project" value="UniProtKB-KW"/>
</dbReference>
<dbReference type="EMBL" id="CP000124">
    <property type="protein sequence ID" value="ABA49438.1"/>
    <property type="molecule type" value="Genomic_DNA"/>
</dbReference>
<dbReference type="InterPro" id="IPR000847">
    <property type="entry name" value="LysR_HTH_N"/>
</dbReference>
<organism evidence="7 8">
    <name type="scientific">Burkholderia pseudomallei (strain 1710b)</name>
    <dbReference type="NCBI Taxonomy" id="320372"/>
    <lineage>
        <taxon>Bacteria</taxon>
        <taxon>Pseudomonadati</taxon>
        <taxon>Pseudomonadota</taxon>
        <taxon>Betaproteobacteria</taxon>
        <taxon>Burkholderiales</taxon>
        <taxon>Burkholderiaceae</taxon>
        <taxon>Burkholderia</taxon>
        <taxon>pseudomallei group</taxon>
    </lineage>
</organism>
<feature type="region of interest" description="Disordered" evidence="5">
    <location>
        <begin position="1"/>
        <end position="20"/>
    </location>
</feature>
<dbReference type="PRINTS" id="PR00039">
    <property type="entry name" value="HTHLYSR"/>
</dbReference>
<keyword evidence="4" id="KW-0804">Transcription</keyword>
<proteinExistence type="inferred from homology"/>
<sequence length="508" mass="57150">MFESDRCNRPGSRRASLASSRLARRVRRNVTRRVASVARRVRHGPAACRHQCGFDAEPTTPSRATLSSEQCADPPSLRVPSACRPQPARPTRPVCRRCFGLLCTLPWHWPCAPRALCRLPPSRPFFSPRARGSFRPPLRSHAHGRGASPSPVARPLARRKAPAACGDSNASRLTLLYVHIKNHIPPPAIDQPGHINGESMSQQREAIDTYLLRVLHTLLMERSVTRAAVKLNQSQPAISAALRRLRDITGDPLLVRGKSGMVPTEYGLRLLEPVQNALREIERIKFQQHNFDPATSIRCYRIGCPDYLNVLFVPTVVERFRQAAPNATLEFHSLGPAFDYELALEDGKLDIVVGNWPEPPEQLHLSNLFVDEIVCLMSNSHPFAKRGGLTLDQYLNAPHLAPTPYSVGQRGAIDVHLARERLKRHVVVTLPYFNLAPYVLVKSDLIFTTTRLFADHYAKFLPLSVVPAPLDFPPMQYYQLWHERCHYSDEVRWLRGLVAEATRTLIDA</sequence>
<evidence type="ECO:0000313" key="7">
    <source>
        <dbReference type="EMBL" id="ABA49438.1"/>
    </source>
</evidence>
<evidence type="ECO:0000313" key="8">
    <source>
        <dbReference type="Proteomes" id="UP000002700"/>
    </source>
</evidence>
<dbReference type="PROSITE" id="PS50931">
    <property type="entry name" value="HTH_LYSR"/>
    <property type="match status" value="1"/>
</dbReference>
<dbReference type="Gene3D" id="1.10.10.10">
    <property type="entry name" value="Winged helix-like DNA-binding domain superfamily/Winged helix DNA-binding domain"/>
    <property type="match status" value="1"/>
</dbReference>
<dbReference type="SUPFAM" id="SSF46785">
    <property type="entry name" value="Winged helix' DNA-binding domain"/>
    <property type="match status" value="1"/>
</dbReference>
<dbReference type="InterPro" id="IPR050389">
    <property type="entry name" value="LysR-type_TF"/>
</dbReference>